<dbReference type="Proteomes" id="UP000266426">
    <property type="component" value="Unassembled WGS sequence"/>
</dbReference>
<keyword evidence="1" id="KW-0472">Membrane</keyword>
<evidence type="ECO:0000313" key="3">
    <source>
        <dbReference type="Proteomes" id="UP000266426"/>
    </source>
</evidence>
<sequence>MVFEKLGCIRVFILILFLSVTPSFAQERHVLLVTSPATEGQLPALSEGTDSRLSGSDSTVLVTGLLSMPDFSVTDTNSLVVTGESGEAIPLILDRSSFYSEFGDEEINSLRIAFVIDTAGMECGTFALAWGDGVSGNNTVVDTMSFYRGSLDRYKVFSWEKPPVEESSATYNATVDVIVDDKADTYYLWYLAPLAVIFGLLIFRRFSAK</sequence>
<organism evidence="2 3">
    <name type="scientific">Candidatus Auribacter fodinae</name>
    <dbReference type="NCBI Taxonomy" id="2093366"/>
    <lineage>
        <taxon>Bacteria</taxon>
        <taxon>Pseudomonadati</taxon>
        <taxon>Candidatus Auribacterota</taxon>
        <taxon>Candidatus Auribacteria</taxon>
        <taxon>Candidatus Auribacterales</taxon>
        <taxon>Candidatus Auribacteraceae</taxon>
        <taxon>Candidatus Auribacter</taxon>
    </lineage>
</organism>
<gene>
    <name evidence="2" type="ORF">C4541_06145</name>
</gene>
<evidence type="ECO:0000256" key="1">
    <source>
        <dbReference type="SAM" id="Phobius"/>
    </source>
</evidence>
<evidence type="ECO:0000313" key="2">
    <source>
        <dbReference type="EMBL" id="RJP59368.1"/>
    </source>
</evidence>
<keyword evidence="1" id="KW-1133">Transmembrane helix</keyword>
<protein>
    <submittedName>
        <fullName evidence="2">Uncharacterized protein</fullName>
    </submittedName>
</protein>
<accession>A0A3A4RAM0</accession>
<dbReference type="AlphaFoldDB" id="A0A3A4RAM0"/>
<feature type="transmembrane region" description="Helical" evidence="1">
    <location>
        <begin position="186"/>
        <end position="203"/>
    </location>
</feature>
<name>A0A3A4RAM0_9BACT</name>
<reference evidence="2 3" key="1">
    <citation type="journal article" date="2017" name="ISME J.">
        <title>Energy and carbon metabolisms in a deep terrestrial subsurface fluid microbial community.</title>
        <authorList>
            <person name="Momper L."/>
            <person name="Jungbluth S.P."/>
            <person name="Lee M.D."/>
            <person name="Amend J.P."/>
        </authorList>
    </citation>
    <scope>NUCLEOTIDE SEQUENCE [LARGE SCALE GENOMIC DNA]</scope>
    <source>
        <strain evidence="2">SURF_26</strain>
    </source>
</reference>
<proteinExistence type="predicted"/>
<dbReference type="EMBL" id="QZJZ01000050">
    <property type="protein sequence ID" value="RJP59368.1"/>
    <property type="molecule type" value="Genomic_DNA"/>
</dbReference>
<comment type="caution">
    <text evidence="2">The sequence shown here is derived from an EMBL/GenBank/DDBJ whole genome shotgun (WGS) entry which is preliminary data.</text>
</comment>
<keyword evidence="1" id="KW-0812">Transmembrane</keyword>